<gene>
    <name evidence="2" type="ORF">DPMN_136975</name>
</gene>
<name>A0A9D4G4L7_DREPO</name>
<dbReference type="EMBL" id="JAIWYP010000006">
    <property type="protein sequence ID" value="KAH3808618.1"/>
    <property type="molecule type" value="Genomic_DNA"/>
</dbReference>
<dbReference type="Proteomes" id="UP000828390">
    <property type="component" value="Unassembled WGS sequence"/>
</dbReference>
<accession>A0A9D4G4L7</accession>
<reference evidence="2" key="2">
    <citation type="submission" date="2020-11" db="EMBL/GenBank/DDBJ databases">
        <authorList>
            <person name="McCartney M.A."/>
            <person name="Auch B."/>
            <person name="Kono T."/>
            <person name="Mallez S."/>
            <person name="Becker A."/>
            <person name="Gohl D.M."/>
            <person name="Silverstein K.A.T."/>
            <person name="Koren S."/>
            <person name="Bechman K.B."/>
            <person name="Herman A."/>
            <person name="Abrahante J.E."/>
            <person name="Garbe J."/>
        </authorList>
    </citation>
    <scope>NUCLEOTIDE SEQUENCE</scope>
    <source>
        <strain evidence="2">Duluth1</strain>
        <tissue evidence="2">Whole animal</tissue>
    </source>
</reference>
<evidence type="ECO:0000313" key="3">
    <source>
        <dbReference type="Proteomes" id="UP000828390"/>
    </source>
</evidence>
<evidence type="ECO:0000313" key="2">
    <source>
        <dbReference type="EMBL" id="KAH3808618.1"/>
    </source>
</evidence>
<protein>
    <submittedName>
        <fullName evidence="2">Uncharacterized protein</fullName>
    </submittedName>
</protein>
<feature type="region of interest" description="Disordered" evidence="1">
    <location>
        <begin position="41"/>
        <end position="71"/>
    </location>
</feature>
<organism evidence="2 3">
    <name type="scientific">Dreissena polymorpha</name>
    <name type="common">Zebra mussel</name>
    <name type="synonym">Mytilus polymorpha</name>
    <dbReference type="NCBI Taxonomy" id="45954"/>
    <lineage>
        <taxon>Eukaryota</taxon>
        <taxon>Metazoa</taxon>
        <taxon>Spiralia</taxon>
        <taxon>Lophotrochozoa</taxon>
        <taxon>Mollusca</taxon>
        <taxon>Bivalvia</taxon>
        <taxon>Autobranchia</taxon>
        <taxon>Heteroconchia</taxon>
        <taxon>Euheterodonta</taxon>
        <taxon>Imparidentia</taxon>
        <taxon>Neoheterodontei</taxon>
        <taxon>Myida</taxon>
        <taxon>Dreissenoidea</taxon>
        <taxon>Dreissenidae</taxon>
        <taxon>Dreissena</taxon>
    </lineage>
</organism>
<reference evidence="2" key="1">
    <citation type="journal article" date="2019" name="bioRxiv">
        <title>The Genome of the Zebra Mussel, Dreissena polymorpha: A Resource for Invasive Species Research.</title>
        <authorList>
            <person name="McCartney M.A."/>
            <person name="Auch B."/>
            <person name="Kono T."/>
            <person name="Mallez S."/>
            <person name="Zhang Y."/>
            <person name="Obille A."/>
            <person name="Becker A."/>
            <person name="Abrahante J.E."/>
            <person name="Garbe J."/>
            <person name="Badalamenti J.P."/>
            <person name="Herman A."/>
            <person name="Mangelson H."/>
            <person name="Liachko I."/>
            <person name="Sullivan S."/>
            <person name="Sone E.D."/>
            <person name="Koren S."/>
            <person name="Silverstein K.A.T."/>
            <person name="Beckman K.B."/>
            <person name="Gohl D.M."/>
        </authorList>
    </citation>
    <scope>NUCLEOTIDE SEQUENCE</scope>
    <source>
        <strain evidence="2">Duluth1</strain>
        <tissue evidence="2">Whole animal</tissue>
    </source>
</reference>
<dbReference type="AlphaFoldDB" id="A0A9D4G4L7"/>
<proteinExistence type="predicted"/>
<evidence type="ECO:0000256" key="1">
    <source>
        <dbReference type="SAM" id="MobiDB-lite"/>
    </source>
</evidence>
<keyword evidence="3" id="KW-1185">Reference proteome</keyword>
<comment type="caution">
    <text evidence="2">The sequence shown here is derived from an EMBL/GenBank/DDBJ whole genome shotgun (WGS) entry which is preliminary data.</text>
</comment>
<sequence>MMGLYSLIWRKSVEEQFPTWTMTLVKGTCLSYNQTKKTFLNTSSPSFPRRSSKPTRRTPTFGDQSERRCCS</sequence>